<protein>
    <submittedName>
        <fullName evidence="1">Uncharacterized protein</fullName>
    </submittedName>
</protein>
<reference evidence="1" key="1">
    <citation type="journal article" date="2020" name="Stud. Mycol.">
        <title>101 Dothideomycetes genomes: a test case for predicting lifestyles and emergence of pathogens.</title>
        <authorList>
            <person name="Haridas S."/>
            <person name="Albert R."/>
            <person name="Binder M."/>
            <person name="Bloem J."/>
            <person name="Labutti K."/>
            <person name="Salamov A."/>
            <person name="Andreopoulos B."/>
            <person name="Baker S."/>
            <person name="Barry K."/>
            <person name="Bills G."/>
            <person name="Bluhm B."/>
            <person name="Cannon C."/>
            <person name="Castanera R."/>
            <person name="Culley D."/>
            <person name="Daum C."/>
            <person name="Ezra D."/>
            <person name="Gonzalez J."/>
            <person name="Henrissat B."/>
            <person name="Kuo A."/>
            <person name="Liang C."/>
            <person name="Lipzen A."/>
            <person name="Lutzoni F."/>
            <person name="Magnuson J."/>
            <person name="Mondo S."/>
            <person name="Nolan M."/>
            <person name="Ohm R."/>
            <person name="Pangilinan J."/>
            <person name="Park H.-J."/>
            <person name="Ramirez L."/>
            <person name="Alfaro M."/>
            <person name="Sun H."/>
            <person name="Tritt A."/>
            <person name="Yoshinaga Y."/>
            <person name="Zwiers L.-H."/>
            <person name="Turgeon B."/>
            <person name="Goodwin S."/>
            <person name="Spatafora J."/>
            <person name="Crous P."/>
            <person name="Grigoriev I."/>
        </authorList>
    </citation>
    <scope>NUCLEOTIDE SEQUENCE</scope>
    <source>
        <strain evidence="1">ATCC 74209</strain>
    </source>
</reference>
<keyword evidence="2" id="KW-1185">Reference proteome</keyword>
<dbReference type="Proteomes" id="UP000799536">
    <property type="component" value="Unassembled WGS sequence"/>
</dbReference>
<name>A0A9P4MT65_9PLEO</name>
<accession>A0A9P4MT65</accession>
<comment type="caution">
    <text evidence="1">The sequence shown here is derived from an EMBL/GenBank/DDBJ whole genome shotgun (WGS) entry which is preliminary data.</text>
</comment>
<dbReference type="EMBL" id="ML993866">
    <property type="protein sequence ID" value="KAF2204924.1"/>
    <property type="molecule type" value="Genomic_DNA"/>
</dbReference>
<proteinExistence type="predicted"/>
<evidence type="ECO:0000313" key="1">
    <source>
        <dbReference type="EMBL" id="KAF2204924.1"/>
    </source>
</evidence>
<organism evidence="1 2">
    <name type="scientific">Delitschia confertaspora ATCC 74209</name>
    <dbReference type="NCBI Taxonomy" id="1513339"/>
    <lineage>
        <taxon>Eukaryota</taxon>
        <taxon>Fungi</taxon>
        <taxon>Dikarya</taxon>
        <taxon>Ascomycota</taxon>
        <taxon>Pezizomycotina</taxon>
        <taxon>Dothideomycetes</taxon>
        <taxon>Pleosporomycetidae</taxon>
        <taxon>Pleosporales</taxon>
        <taxon>Delitschiaceae</taxon>
        <taxon>Delitschia</taxon>
    </lineage>
</organism>
<dbReference type="AlphaFoldDB" id="A0A9P4MT65"/>
<sequence length="105" mass="12239">MAAEFPFYNGANRFSMIDPIYCLGYMKEKYPHLKMADFSKLPKEELVISKLKEMCDGRDEDIPIECVTEEYAKGWTRYLKMKSRLGRETSKNSNEMITSTSNFSL</sequence>
<gene>
    <name evidence="1" type="ORF">GQ43DRAFT_437528</name>
</gene>
<evidence type="ECO:0000313" key="2">
    <source>
        <dbReference type="Proteomes" id="UP000799536"/>
    </source>
</evidence>